<dbReference type="Pfam" id="PF12680">
    <property type="entry name" value="SnoaL_2"/>
    <property type="match status" value="1"/>
</dbReference>
<protein>
    <submittedName>
        <fullName evidence="2">Nuclear transport factor 2 family protein</fullName>
    </submittedName>
</protein>
<dbReference type="KEGG" id="phao:HF685_12355"/>
<dbReference type="Proteomes" id="UP000501600">
    <property type="component" value="Chromosome"/>
</dbReference>
<evidence type="ECO:0000313" key="2">
    <source>
        <dbReference type="EMBL" id="QJB69982.1"/>
    </source>
</evidence>
<sequence length="120" mass="13294">MGQAKALAEQFWDIQINGSHVDLLPLFADNAVFEDPAIGRVEGKPAIAKLLAHLDKLFAGNPPQFEVLEIAGDETVAWSRWIWKRPQGDVEGVGLYRVQDGKFISYRDVFAVPENLADSS</sequence>
<dbReference type="AlphaFoldDB" id="A0A6H2DMT4"/>
<keyword evidence="3" id="KW-1185">Reference proteome</keyword>
<reference evidence="2 3" key="1">
    <citation type="submission" date="2020-04" db="EMBL/GenBank/DDBJ databases">
        <title>Genome sequence for Sphingorhabdus sp. strain M1.</title>
        <authorList>
            <person name="Park S.-J."/>
        </authorList>
    </citation>
    <scope>NUCLEOTIDE SEQUENCE [LARGE SCALE GENOMIC DNA]</scope>
    <source>
        <strain evidence="2 3">JK6</strain>
    </source>
</reference>
<dbReference type="EMBL" id="CP051217">
    <property type="protein sequence ID" value="QJB69982.1"/>
    <property type="molecule type" value="Genomic_DNA"/>
</dbReference>
<dbReference type="InterPro" id="IPR032710">
    <property type="entry name" value="NTF2-like_dom_sf"/>
</dbReference>
<accession>A0A6H2DMT4</accession>
<dbReference type="RefSeq" id="WP_168820250.1">
    <property type="nucleotide sequence ID" value="NZ_CP051217.1"/>
</dbReference>
<name>A0A6H2DMT4_9SPHN</name>
<organism evidence="2 3">
    <name type="scientific">Parasphingorhabdus halotolerans</name>
    <dbReference type="NCBI Taxonomy" id="2725558"/>
    <lineage>
        <taxon>Bacteria</taxon>
        <taxon>Pseudomonadati</taxon>
        <taxon>Pseudomonadota</taxon>
        <taxon>Alphaproteobacteria</taxon>
        <taxon>Sphingomonadales</taxon>
        <taxon>Sphingomonadaceae</taxon>
        <taxon>Parasphingorhabdus</taxon>
    </lineage>
</organism>
<proteinExistence type="predicted"/>
<evidence type="ECO:0000313" key="3">
    <source>
        <dbReference type="Proteomes" id="UP000501600"/>
    </source>
</evidence>
<dbReference type="Gene3D" id="3.10.450.50">
    <property type="match status" value="1"/>
</dbReference>
<feature type="domain" description="SnoaL-like" evidence="1">
    <location>
        <begin position="18"/>
        <end position="105"/>
    </location>
</feature>
<dbReference type="SUPFAM" id="SSF54427">
    <property type="entry name" value="NTF2-like"/>
    <property type="match status" value="1"/>
</dbReference>
<evidence type="ECO:0000259" key="1">
    <source>
        <dbReference type="Pfam" id="PF12680"/>
    </source>
</evidence>
<dbReference type="InterPro" id="IPR037401">
    <property type="entry name" value="SnoaL-like"/>
</dbReference>
<gene>
    <name evidence="2" type="ORF">HF685_12355</name>
</gene>